<keyword evidence="7" id="KW-0804">Transcription</keyword>
<evidence type="ECO:0000313" key="13">
    <source>
        <dbReference type="WBParaSite" id="jg21070"/>
    </source>
</evidence>
<dbReference type="PROSITE" id="PS50157">
    <property type="entry name" value="ZINC_FINGER_C2H2_2"/>
    <property type="match status" value="2"/>
</dbReference>
<dbReference type="InterPro" id="IPR050717">
    <property type="entry name" value="C2H2-ZF_Transcription_Reg"/>
</dbReference>
<name>A0A915DKW9_9BILA</name>
<keyword evidence="2" id="KW-0479">Metal-binding</keyword>
<evidence type="ECO:0000256" key="8">
    <source>
        <dbReference type="ARBA" id="ARBA00023242"/>
    </source>
</evidence>
<dbReference type="GO" id="GO:0008270">
    <property type="term" value="F:zinc ion binding"/>
    <property type="evidence" value="ECO:0007669"/>
    <property type="project" value="UniProtKB-KW"/>
</dbReference>
<protein>
    <submittedName>
        <fullName evidence="13">C2H2-type domain-containing protein</fullName>
    </submittedName>
</protein>
<keyword evidence="5" id="KW-0862">Zinc</keyword>
<proteinExistence type="predicted"/>
<dbReference type="SMART" id="SM00355">
    <property type="entry name" value="ZnF_C2H2"/>
    <property type="match status" value="2"/>
</dbReference>
<keyword evidence="4 9" id="KW-0863">Zinc-finger</keyword>
<keyword evidence="12" id="KW-1185">Reference proteome</keyword>
<keyword evidence="6" id="KW-0805">Transcription regulation</keyword>
<comment type="subcellular location">
    <subcellularLocation>
        <location evidence="1">Nucleus</location>
    </subcellularLocation>
</comment>
<evidence type="ECO:0000256" key="7">
    <source>
        <dbReference type="ARBA" id="ARBA00023163"/>
    </source>
</evidence>
<evidence type="ECO:0000256" key="3">
    <source>
        <dbReference type="ARBA" id="ARBA00022737"/>
    </source>
</evidence>
<accession>A0A915DKW9</accession>
<keyword evidence="3" id="KW-0677">Repeat</keyword>
<dbReference type="FunFam" id="3.30.160.60:FF:000003">
    <property type="entry name" value="Zinc finger protein 3 homolog"/>
    <property type="match status" value="1"/>
</dbReference>
<dbReference type="GO" id="GO:0000981">
    <property type="term" value="F:DNA-binding transcription factor activity, RNA polymerase II-specific"/>
    <property type="evidence" value="ECO:0007669"/>
    <property type="project" value="TreeGrafter"/>
</dbReference>
<dbReference type="AlphaFoldDB" id="A0A915DKW9"/>
<dbReference type="PANTHER" id="PTHR14196:SF0">
    <property type="entry name" value="PROTEIN BOWEL"/>
    <property type="match status" value="1"/>
</dbReference>
<dbReference type="GO" id="GO:0005634">
    <property type="term" value="C:nucleus"/>
    <property type="evidence" value="ECO:0007669"/>
    <property type="project" value="UniProtKB-SubCell"/>
</dbReference>
<evidence type="ECO:0000256" key="9">
    <source>
        <dbReference type="PROSITE-ProRule" id="PRU00042"/>
    </source>
</evidence>
<keyword evidence="8" id="KW-0539">Nucleus</keyword>
<dbReference type="Gene3D" id="3.30.160.60">
    <property type="entry name" value="Classic Zinc Finger"/>
    <property type="match status" value="2"/>
</dbReference>
<dbReference type="Pfam" id="PF13912">
    <property type="entry name" value="zf-C2H2_6"/>
    <property type="match status" value="1"/>
</dbReference>
<dbReference type="WBParaSite" id="jg21070">
    <property type="protein sequence ID" value="jg21070"/>
    <property type="gene ID" value="jg21070"/>
</dbReference>
<evidence type="ECO:0000256" key="2">
    <source>
        <dbReference type="ARBA" id="ARBA00022723"/>
    </source>
</evidence>
<evidence type="ECO:0000256" key="6">
    <source>
        <dbReference type="ARBA" id="ARBA00023015"/>
    </source>
</evidence>
<evidence type="ECO:0000256" key="1">
    <source>
        <dbReference type="ARBA" id="ARBA00004123"/>
    </source>
</evidence>
<sequence length="367" mass="40570">MLFSPTVNNSLGAELTSSTNSMPKCVNDSMSSSVTSNPEVFSPVCAMQQQPAAAAVLLSNFLNAQANTSSNSQRVSIFPPSLLTIQQRRLANIYQHYYCYHQQQQQLAAAAAICYQNHASIAAVASQHFSPDAAAANCEDITKSKLNAKRKTPIKKNYPRFDFTQLVASCCTNTAEDGQTGSQQMNEPEECDHDYQATCSTKTPAEASDETDAKPQPSPNPDVQQSALLSRLATAVASGRHNNLNSNVRPPWFMLGNNRRAASYNLLIHERTHTNERPYPCDICNKTFRRQDHLRDHKYTHSKEKPFKCEDCGKGFCQSRTLQVHRMSAHGAIISPPCSLRLKGSKTTSCAQQQHYGQSLSPDNILR</sequence>
<feature type="region of interest" description="Disordered" evidence="10">
    <location>
        <begin position="201"/>
        <end position="223"/>
    </location>
</feature>
<dbReference type="Proteomes" id="UP000887574">
    <property type="component" value="Unplaced"/>
</dbReference>
<dbReference type="FunFam" id="3.30.160.60:FF:000090">
    <property type="entry name" value="Odd-skipped-related transciption factor 2"/>
    <property type="match status" value="1"/>
</dbReference>
<reference evidence="13" key="1">
    <citation type="submission" date="2022-11" db="UniProtKB">
        <authorList>
            <consortium name="WormBaseParasite"/>
        </authorList>
    </citation>
    <scope>IDENTIFICATION</scope>
</reference>
<organism evidence="12 13">
    <name type="scientific">Ditylenchus dipsaci</name>
    <dbReference type="NCBI Taxonomy" id="166011"/>
    <lineage>
        <taxon>Eukaryota</taxon>
        <taxon>Metazoa</taxon>
        <taxon>Ecdysozoa</taxon>
        <taxon>Nematoda</taxon>
        <taxon>Chromadorea</taxon>
        <taxon>Rhabditida</taxon>
        <taxon>Tylenchina</taxon>
        <taxon>Tylenchomorpha</taxon>
        <taxon>Sphaerularioidea</taxon>
        <taxon>Anguinidae</taxon>
        <taxon>Anguininae</taxon>
        <taxon>Ditylenchus</taxon>
    </lineage>
</organism>
<evidence type="ECO:0000313" key="12">
    <source>
        <dbReference type="Proteomes" id="UP000887574"/>
    </source>
</evidence>
<dbReference type="Pfam" id="PF00096">
    <property type="entry name" value="zf-C2H2"/>
    <property type="match status" value="1"/>
</dbReference>
<dbReference type="PROSITE" id="PS00028">
    <property type="entry name" value="ZINC_FINGER_C2H2_1"/>
    <property type="match status" value="2"/>
</dbReference>
<evidence type="ECO:0000259" key="11">
    <source>
        <dbReference type="PROSITE" id="PS50157"/>
    </source>
</evidence>
<dbReference type="InterPro" id="IPR013087">
    <property type="entry name" value="Znf_C2H2_type"/>
</dbReference>
<feature type="domain" description="C2H2-type" evidence="11">
    <location>
        <begin position="279"/>
        <end position="306"/>
    </location>
</feature>
<evidence type="ECO:0000256" key="5">
    <source>
        <dbReference type="ARBA" id="ARBA00022833"/>
    </source>
</evidence>
<feature type="domain" description="C2H2-type" evidence="11">
    <location>
        <begin position="307"/>
        <end position="330"/>
    </location>
</feature>
<dbReference type="InterPro" id="IPR036236">
    <property type="entry name" value="Znf_C2H2_sf"/>
</dbReference>
<dbReference type="PANTHER" id="PTHR14196">
    <property type="entry name" value="ODD-SKIPPED - RELATED"/>
    <property type="match status" value="1"/>
</dbReference>
<evidence type="ECO:0000256" key="10">
    <source>
        <dbReference type="SAM" id="MobiDB-lite"/>
    </source>
</evidence>
<dbReference type="GO" id="GO:0000977">
    <property type="term" value="F:RNA polymerase II transcription regulatory region sequence-specific DNA binding"/>
    <property type="evidence" value="ECO:0007669"/>
    <property type="project" value="TreeGrafter"/>
</dbReference>
<dbReference type="SUPFAM" id="SSF57667">
    <property type="entry name" value="beta-beta-alpha zinc fingers"/>
    <property type="match status" value="1"/>
</dbReference>
<evidence type="ECO:0000256" key="4">
    <source>
        <dbReference type="ARBA" id="ARBA00022771"/>
    </source>
</evidence>